<keyword evidence="1" id="KW-0805">Transcription regulation</keyword>
<sequence>MTEIISMSLDEKTLQNLDSLQKELGSTGRSETIRQCIRMFANEKKQFQKMSGEVNGVVLVVHPDDHSETITDIRHHYQAIIKTQLHNHLENHVCLELFMVKGLGDTVKKFVSSLQASRKTDLVKLIIV</sequence>
<name>A0A7T9I1Q9_9ARCH</name>
<evidence type="ECO:0000256" key="1">
    <source>
        <dbReference type="ARBA" id="ARBA00023015"/>
    </source>
</evidence>
<keyword evidence="2" id="KW-0238">DNA-binding</keyword>
<dbReference type="Gene3D" id="1.10.1220.10">
    <property type="entry name" value="Met repressor-like"/>
    <property type="match status" value="1"/>
</dbReference>
<organism evidence="5">
    <name type="scientific">Candidatus Iainarchaeum sp</name>
    <dbReference type="NCBI Taxonomy" id="3101447"/>
    <lineage>
        <taxon>Archaea</taxon>
        <taxon>Candidatus Iainarchaeota</taxon>
        <taxon>Candidatus Iainarchaeia</taxon>
        <taxon>Candidatus Iainarchaeales</taxon>
        <taxon>Candidatus Iainarchaeaceae</taxon>
        <taxon>Candidatus Iainarchaeum</taxon>
    </lineage>
</organism>
<accession>A0A7T9I1Q9</accession>
<reference evidence="5" key="1">
    <citation type="submission" date="2020-11" db="EMBL/GenBank/DDBJ databases">
        <title>Connecting structure to function with the recovery of over 1000 high-quality activated sludge metagenome-assembled genomes encoding full-length rRNA genes using long-read sequencing.</title>
        <authorList>
            <person name="Singleton C.M."/>
            <person name="Petriglieri F."/>
            <person name="Kristensen J.M."/>
            <person name="Kirkegaard R.H."/>
            <person name="Michaelsen T.Y."/>
            <person name="Andersen M.H."/>
            <person name="Karst S.M."/>
            <person name="Dueholm M.S."/>
            <person name="Nielsen P.H."/>
            <person name="Albertsen M."/>
        </authorList>
    </citation>
    <scope>NUCLEOTIDE SEQUENCE</scope>
    <source>
        <strain evidence="5">Fred_18-Q3-R57-64_BAT3C.431</strain>
    </source>
</reference>
<dbReference type="GO" id="GO:0003677">
    <property type="term" value="F:DNA binding"/>
    <property type="evidence" value="ECO:0007669"/>
    <property type="project" value="TreeGrafter"/>
</dbReference>
<keyword evidence="3" id="KW-0804">Transcription</keyword>
<dbReference type="Gene3D" id="3.30.70.1150">
    <property type="entry name" value="ACT-like. Chain A, domain 2"/>
    <property type="match status" value="1"/>
</dbReference>
<dbReference type="InterPro" id="IPR050192">
    <property type="entry name" value="CopG/NikR_regulator"/>
</dbReference>
<dbReference type="GO" id="GO:0006355">
    <property type="term" value="P:regulation of DNA-templated transcription"/>
    <property type="evidence" value="ECO:0007669"/>
    <property type="project" value="InterPro"/>
</dbReference>
<proteinExistence type="predicted"/>
<dbReference type="InterPro" id="IPR013321">
    <property type="entry name" value="Arc_rbn_hlx_hlx"/>
</dbReference>
<evidence type="ECO:0000259" key="4">
    <source>
        <dbReference type="Pfam" id="PF08753"/>
    </source>
</evidence>
<dbReference type="Proteomes" id="UP000596004">
    <property type="component" value="Chromosome"/>
</dbReference>
<evidence type="ECO:0000256" key="3">
    <source>
        <dbReference type="ARBA" id="ARBA00023163"/>
    </source>
</evidence>
<gene>
    <name evidence="5" type="ORF">IPJ89_04120</name>
</gene>
<dbReference type="SUPFAM" id="SSF47598">
    <property type="entry name" value="Ribbon-helix-helix"/>
    <property type="match status" value="1"/>
</dbReference>
<dbReference type="InterPro" id="IPR014864">
    <property type="entry name" value="TF_NikR_Ni-bd_C"/>
</dbReference>
<dbReference type="InterPro" id="IPR010985">
    <property type="entry name" value="Ribbon_hlx_hlx"/>
</dbReference>
<protein>
    <submittedName>
        <fullName evidence="5">CopG family ribbon-helix-helix protein</fullName>
    </submittedName>
</protein>
<dbReference type="Pfam" id="PF08753">
    <property type="entry name" value="NikR_C"/>
    <property type="match status" value="1"/>
</dbReference>
<dbReference type="PANTHER" id="PTHR34719">
    <property type="entry name" value="NICKEL-RESPONSIVE REGULATOR"/>
    <property type="match status" value="1"/>
</dbReference>
<dbReference type="PANTHER" id="PTHR34719:SF3">
    <property type="entry name" value="NICKEL-RESPONSIVE REGULATOR-RELATED"/>
    <property type="match status" value="1"/>
</dbReference>
<evidence type="ECO:0000256" key="2">
    <source>
        <dbReference type="ARBA" id="ARBA00023125"/>
    </source>
</evidence>
<dbReference type="InterPro" id="IPR027271">
    <property type="entry name" value="Acetolactate_synth/TF_NikR_C"/>
</dbReference>
<dbReference type="InterPro" id="IPR045865">
    <property type="entry name" value="ACT-like_dom_sf"/>
</dbReference>
<dbReference type="SUPFAM" id="SSF55021">
    <property type="entry name" value="ACT-like"/>
    <property type="match status" value="1"/>
</dbReference>
<evidence type="ECO:0000313" key="5">
    <source>
        <dbReference type="EMBL" id="QQR92316.1"/>
    </source>
</evidence>
<dbReference type="CDD" id="cd22231">
    <property type="entry name" value="RHH_NikR_HicB-like"/>
    <property type="match status" value="1"/>
</dbReference>
<dbReference type="AlphaFoldDB" id="A0A7T9I1Q9"/>
<feature type="domain" description="Transcription factor NikR nickel binding C-terminal" evidence="4">
    <location>
        <begin position="62"/>
        <end position="127"/>
    </location>
</feature>
<dbReference type="EMBL" id="CP064981">
    <property type="protein sequence ID" value="QQR92316.1"/>
    <property type="molecule type" value="Genomic_DNA"/>
</dbReference>